<evidence type="ECO:0000313" key="7">
    <source>
        <dbReference type="Proteomes" id="UP000001396"/>
    </source>
</evidence>
<dbReference type="InParanoid" id="D3AZN0"/>
<dbReference type="EMBL" id="ADBJ01000008">
    <property type="protein sequence ID" value="EFA85409.1"/>
    <property type="molecule type" value="Genomic_DNA"/>
</dbReference>
<dbReference type="SMART" id="SM00360">
    <property type="entry name" value="RRM"/>
    <property type="match status" value="3"/>
</dbReference>
<evidence type="ECO:0000256" key="1">
    <source>
        <dbReference type="ARBA" id="ARBA00022737"/>
    </source>
</evidence>
<proteinExistence type="predicted"/>
<feature type="domain" description="RRM" evidence="5">
    <location>
        <begin position="111"/>
        <end position="190"/>
    </location>
</feature>
<dbReference type="PANTHER" id="PTHR48024">
    <property type="entry name" value="GEO13361P1-RELATED"/>
    <property type="match status" value="1"/>
</dbReference>
<keyword evidence="2 3" id="KW-0694">RNA-binding</keyword>
<feature type="region of interest" description="Disordered" evidence="4">
    <location>
        <begin position="242"/>
        <end position="282"/>
    </location>
</feature>
<dbReference type="SUPFAM" id="SSF54928">
    <property type="entry name" value="RNA-binding domain, RBD"/>
    <property type="match status" value="3"/>
</dbReference>
<evidence type="ECO:0000313" key="6">
    <source>
        <dbReference type="EMBL" id="EFA85409.1"/>
    </source>
</evidence>
<evidence type="ECO:0000259" key="5">
    <source>
        <dbReference type="PROSITE" id="PS50102"/>
    </source>
</evidence>
<dbReference type="GO" id="GO:0010629">
    <property type="term" value="P:negative regulation of gene expression"/>
    <property type="evidence" value="ECO:0007669"/>
    <property type="project" value="UniProtKB-ARBA"/>
</dbReference>
<dbReference type="InterPro" id="IPR050886">
    <property type="entry name" value="RNA-binding_reg"/>
</dbReference>
<dbReference type="CDD" id="cd00590">
    <property type="entry name" value="RRM_SF"/>
    <property type="match status" value="1"/>
</dbReference>
<dbReference type="STRING" id="670386.D3AZN0"/>
<dbReference type="PANTHER" id="PTHR48024:SF56">
    <property type="entry name" value="HETEROGENEOUS NUCLEAR RIBONUCLEOPROTEIN A0"/>
    <property type="match status" value="1"/>
</dbReference>
<dbReference type="FunFam" id="3.30.70.330:FF:000383">
    <property type="entry name" value="Sex lethal, isoform D"/>
    <property type="match status" value="1"/>
</dbReference>
<dbReference type="InterPro" id="IPR035979">
    <property type="entry name" value="RBD_domain_sf"/>
</dbReference>
<sequence>MKSPVPDVDECNVFVKFLPCEYTERDLFNLFQPYGDIVNTKVMINTKTGTSLGYGFVRFSDPAEAREAIAKMNRVQIGYKVLLCKLSKPIQTPTINPFSLLDDSELRDPSPTIYVRILSPTITDAMLRAAFAPFGEIQECQVHIDSVSGKSKRSGYIKYSTIEEATSAIHSMKGSLQLGETPLIVKYANGRLSQKSTSPQPVNILNQSLSNLNNNNNNNSTILLAQINNLASSTGIDYYYESPHRRSVSPQPSSSPPQQHSPRMIPVVPQQQQQQQQQQPTQIPPHQYTYLYAPPHHQDIYIYHPHYYATEYTISPPRSPSPPASPTHYPTTPSQPNFSNRHHPYYIYAPHHHPTYTYHHHQHQQPPMEFSTIDIDNPNSTTLICTYNEDIEFSDLYETFSNYGSLQSLKINKSGEGKFQSIITFTNVDHAVNAKHCLDRSKIGSQRIRIEYDEVFCL</sequence>
<dbReference type="FunCoup" id="D3AZN0">
    <property type="interactions" value="805"/>
</dbReference>
<reference evidence="6 7" key="1">
    <citation type="journal article" date="2011" name="Genome Res.">
        <title>Phylogeny-wide analysis of social amoeba genomes highlights ancient origins for complex intercellular communication.</title>
        <authorList>
            <person name="Heidel A.J."/>
            <person name="Lawal H.M."/>
            <person name="Felder M."/>
            <person name="Schilde C."/>
            <person name="Helps N.R."/>
            <person name="Tunggal B."/>
            <person name="Rivero F."/>
            <person name="John U."/>
            <person name="Schleicher M."/>
            <person name="Eichinger L."/>
            <person name="Platzer M."/>
            <person name="Noegel A.A."/>
            <person name="Schaap P."/>
            <person name="Gloeckner G."/>
        </authorList>
    </citation>
    <scope>NUCLEOTIDE SEQUENCE [LARGE SCALE GENOMIC DNA]</scope>
    <source>
        <strain evidence="7">ATCC 26659 / Pp 5 / PN500</strain>
    </source>
</reference>
<accession>D3AZN0</accession>
<feature type="domain" description="RRM" evidence="5">
    <location>
        <begin position="11"/>
        <end position="89"/>
    </location>
</feature>
<dbReference type="AlphaFoldDB" id="D3AZN0"/>
<dbReference type="OMA" id="YAEYETV"/>
<evidence type="ECO:0000256" key="4">
    <source>
        <dbReference type="SAM" id="MobiDB-lite"/>
    </source>
</evidence>
<organism evidence="6 7">
    <name type="scientific">Heterostelium pallidum (strain ATCC 26659 / Pp 5 / PN500)</name>
    <name type="common">Cellular slime mold</name>
    <name type="synonym">Polysphondylium pallidum</name>
    <dbReference type="NCBI Taxonomy" id="670386"/>
    <lineage>
        <taxon>Eukaryota</taxon>
        <taxon>Amoebozoa</taxon>
        <taxon>Evosea</taxon>
        <taxon>Eumycetozoa</taxon>
        <taxon>Dictyostelia</taxon>
        <taxon>Acytosteliales</taxon>
        <taxon>Acytosteliaceae</taxon>
        <taxon>Heterostelium</taxon>
    </lineage>
</organism>
<keyword evidence="1" id="KW-0677">Repeat</keyword>
<dbReference type="Proteomes" id="UP000001396">
    <property type="component" value="Unassembled WGS sequence"/>
</dbReference>
<feature type="compositionally biased region" description="Low complexity" evidence="4">
    <location>
        <begin position="248"/>
        <end position="282"/>
    </location>
</feature>
<name>D3AZN0_HETP5</name>
<dbReference type="GO" id="GO:0009967">
    <property type="term" value="P:positive regulation of signal transduction"/>
    <property type="evidence" value="ECO:0007669"/>
    <property type="project" value="UniProtKB-ARBA"/>
</dbReference>
<dbReference type="InterPro" id="IPR000504">
    <property type="entry name" value="RRM_dom"/>
</dbReference>
<keyword evidence="7" id="KW-1185">Reference proteome</keyword>
<comment type="caution">
    <text evidence="6">The sequence shown here is derived from an EMBL/GenBank/DDBJ whole genome shotgun (WGS) entry which is preliminary data.</text>
</comment>
<dbReference type="GeneID" id="31357937"/>
<dbReference type="Gene3D" id="3.30.70.330">
    <property type="match status" value="3"/>
</dbReference>
<dbReference type="Pfam" id="PF00076">
    <property type="entry name" value="RRM_1"/>
    <property type="match status" value="3"/>
</dbReference>
<dbReference type="PROSITE" id="PS50102">
    <property type="entry name" value="RRM"/>
    <property type="match status" value="3"/>
</dbReference>
<evidence type="ECO:0000256" key="3">
    <source>
        <dbReference type="PROSITE-ProRule" id="PRU00176"/>
    </source>
</evidence>
<feature type="region of interest" description="Disordered" evidence="4">
    <location>
        <begin position="314"/>
        <end position="340"/>
    </location>
</feature>
<dbReference type="GO" id="GO:0005737">
    <property type="term" value="C:cytoplasm"/>
    <property type="evidence" value="ECO:0007669"/>
    <property type="project" value="UniProtKB-ARBA"/>
</dbReference>
<evidence type="ECO:0000256" key="2">
    <source>
        <dbReference type="ARBA" id="ARBA00022884"/>
    </source>
</evidence>
<feature type="domain" description="RRM" evidence="5">
    <location>
        <begin position="380"/>
        <end position="455"/>
    </location>
</feature>
<protein>
    <recommendedName>
        <fullName evidence="5">RRM domain-containing protein</fullName>
    </recommendedName>
</protein>
<gene>
    <name evidence="6" type="ORF">PPL_02412</name>
</gene>
<dbReference type="RefSeq" id="XP_020437518.1">
    <property type="nucleotide sequence ID" value="XM_020573401.1"/>
</dbReference>
<dbReference type="GO" id="GO:0003729">
    <property type="term" value="F:mRNA binding"/>
    <property type="evidence" value="ECO:0007669"/>
    <property type="project" value="UniProtKB-ARBA"/>
</dbReference>
<feature type="compositionally biased region" description="Polar residues" evidence="4">
    <location>
        <begin position="328"/>
        <end position="339"/>
    </location>
</feature>
<dbReference type="InterPro" id="IPR012677">
    <property type="entry name" value="Nucleotide-bd_a/b_plait_sf"/>
</dbReference>